<protein>
    <recommendedName>
        <fullName evidence="3">Lipoprotein</fullName>
    </recommendedName>
</protein>
<keyword evidence="2" id="KW-1185">Reference proteome</keyword>
<dbReference type="Proteomes" id="UP000249819">
    <property type="component" value="Unassembled WGS sequence"/>
</dbReference>
<dbReference type="PROSITE" id="PS51257">
    <property type="entry name" value="PROKAR_LIPOPROTEIN"/>
    <property type="match status" value="1"/>
</dbReference>
<name>A0A327VUL0_9BACT</name>
<proteinExistence type="predicted"/>
<evidence type="ECO:0000313" key="2">
    <source>
        <dbReference type="Proteomes" id="UP000249819"/>
    </source>
</evidence>
<evidence type="ECO:0000313" key="1">
    <source>
        <dbReference type="EMBL" id="RAJ79162.1"/>
    </source>
</evidence>
<dbReference type="AlphaFoldDB" id="A0A327VUL0"/>
<gene>
    <name evidence="1" type="ORF">CLV59_106223</name>
</gene>
<reference evidence="1 2" key="1">
    <citation type="submission" date="2018-06" db="EMBL/GenBank/DDBJ databases">
        <title>Genomic Encyclopedia of Archaeal and Bacterial Type Strains, Phase II (KMG-II): from individual species to whole genera.</title>
        <authorList>
            <person name="Goeker M."/>
        </authorList>
    </citation>
    <scope>NUCLEOTIDE SEQUENCE [LARGE SCALE GENOMIC DNA]</scope>
    <source>
        <strain evidence="1 2">DSM 29821</strain>
    </source>
</reference>
<comment type="caution">
    <text evidence="1">The sequence shown here is derived from an EMBL/GenBank/DDBJ whole genome shotgun (WGS) entry which is preliminary data.</text>
</comment>
<sequence length="473" mass="53053">MYKRNLFLLLVLVMISCNWKENKKETEKSPKDISSFLQFVQSLPLVKIPFTYKNALQTIAVGHTFEDTATHYDRLMAARISTNSDVVAILFYGEQKDHGHYWVTSYHDDGTKLDQVQIGESINPYGQMGKYATKVVMENDSIIEFRKYYVEYTGNFFTNHTKYPSEIHLLAVQSNGKLVWKPVVKESFQTYLASFPKLTPPLKYDSTPARNDFKLAQRATSWFDFGALLQSDFASLYMVGKMEIPGKPAMVLLKVDHLDGGEDADSYGPTMMLVAYNQLGIETDRMDVTASYVMENYQTATSQFNMATNGDFTVTEYLRQGDATEGYSAIADERNLKCTLNEAGRFIRTYTSVKLTVHHFDPVKLHNSKGGTTEYDDVDYLGSLEDWNLAVFIHTDVNKTGKVISLLTVSPSGRVVSAMVLHNTTGNTNVKPLETMNPAYIRQEVKGALIGSATVSIAGKTYSIAQDGSIHAQ</sequence>
<accession>A0A327VUL0</accession>
<organism evidence="1 2">
    <name type="scientific">Chitinophaga dinghuensis</name>
    <dbReference type="NCBI Taxonomy" id="1539050"/>
    <lineage>
        <taxon>Bacteria</taxon>
        <taxon>Pseudomonadati</taxon>
        <taxon>Bacteroidota</taxon>
        <taxon>Chitinophagia</taxon>
        <taxon>Chitinophagales</taxon>
        <taxon>Chitinophagaceae</taxon>
        <taxon>Chitinophaga</taxon>
    </lineage>
</organism>
<dbReference type="RefSeq" id="WP_146616243.1">
    <property type="nucleotide sequence ID" value="NZ_QLMA01000006.1"/>
</dbReference>
<evidence type="ECO:0008006" key="3">
    <source>
        <dbReference type="Google" id="ProtNLM"/>
    </source>
</evidence>
<dbReference type="EMBL" id="QLMA01000006">
    <property type="protein sequence ID" value="RAJ79162.1"/>
    <property type="molecule type" value="Genomic_DNA"/>
</dbReference>